<dbReference type="Proteomes" id="UP000422569">
    <property type="component" value="Chromosome"/>
</dbReference>
<keyword evidence="4" id="KW-1185">Reference proteome</keyword>
<dbReference type="KEGG" id="mpar:F7D14_18220"/>
<protein>
    <submittedName>
        <fullName evidence="3">Acyltransferase</fullName>
    </submittedName>
</protein>
<dbReference type="RefSeq" id="WP_016918944.1">
    <property type="nucleotide sequence ID" value="NZ_CP044331.1"/>
</dbReference>
<feature type="transmembrane region" description="Helical" evidence="1">
    <location>
        <begin position="57"/>
        <end position="77"/>
    </location>
</feature>
<dbReference type="InterPro" id="IPR002656">
    <property type="entry name" value="Acyl_transf_3_dom"/>
</dbReference>
<dbReference type="GO" id="GO:0016747">
    <property type="term" value="F:acyltransferase activity, transferring groups other than amino-acyl groups"/>
    <property type="evidence" value="ECO:0007669"/>
    <property type="project" value="InterPro"/>
</dbReference>
<evidence type="ECO:0000259" key="2">
    <source>
        <dbReference type="Pfam" id="PF01757"/>
    </source>
</evidence>
<keyword evidence="3" id="KW-0808">Transferase</keyword>
<keyword evidence="3" id="KW-0012">Acyltransferase</keyword>
<feature type="transmembrane region" description="Helical" evidence="1">
    <location>
        <begin position="242"/>
        <end position="264"/>
    </location>
</feature>
<feature type="domain" description="Acyltransferase 3" evidence="2">
    <location>
        <begin position="31"/>
        <end position="354"/>
    </location>
</feature>
<name>A0A6B8M991_9HYPH</name>
<dbReference type="GO" id="GO:0016020">
    <property type="term" value="C:membrane"/>
    <property type="evidence" value="ECO:0007669"/>
    <property type="project" value="TreeGrafter"/>
</dbReference>
<keyword evidence="1" id="KW-0472">Membrane</keyword>
<sequence length="377" mass="42421">MVTEIRQSGRELAERKPAGDVSDFLSRGTIPNLDGLRALAVLLVMLSHYGLGDWIPGAFGVTIFFFISGFLITTLLLRELAARRRVSLRNFFLRRFLRLQPELLAYLTLSAAIGSLYIGVPRRLDFLTAILYVANYTEAFSSIGLFPLELRWPQLWSLAVEEHFYLLFPICFFRFGPDGVQRLCIPFLLLILSWRIVLAAAGAPAEYLYVATDTRIDSIAYGCLVALTLWREPEILRIMNRWTSIGLVAAGLIVAATFAVRAPWFRETFRYSLQGVALSVGAVAMLTARGLRASAFLRRPTMRWMGRMSYGAYLWHLEPRHIFDCVTGEAAANLPLGEAVILSSIGVPITFLIAALSYHCFQQPFFPLRRRYGSHGL</sequence>
<feature type="transmembrane region" description="Helical" evidence="1">
    <location>
        <begin position="276"/>
        <end position="297"/>
    </location>
</feature>
<feature type="transmembrane region" description="Helical" evidence="1">
    <location>
        <begin position="183"/>
        <end position="201"/>
    </location>
</feature>
<reference evidence="3 4" key="1">
    <citation type="submission" date="2019-09" db="EMBL/GenBank/DDBJ databases">
        <title>Isolation and complete genome sequencing of Methylocystis species.</title>
        <authorList>
            <person name="Rumah B.L."/>
            <person name="Stead C.E."/>
            <person name="Stevens B.C."/>
            <person name="Minton N.P."/>
            <person name="Grosse-Honebrink A."/>
            <person name="Zhang Y."/>
        </authorList>
    </citation>
    <scope>NUCLEOTIDE SEQUENCE [LARGE SCALE GENOMIC DNA]</scope>
    <source>
        <strain evidence="3 4">BRCS2</strain>
    </source>
</reference>
<evidence type="ECO:0000313" key="4">
    <source>
        <dbReference type="Proteomes" id="UP000422569"/>
    </source>
</evidence>
<dbReference type="PANTHER" id="PTHR23028:SF53">
    <property type="entry name" value="ACYL_TRANSF_3 DOMAIN-CONTAINING PROTEIN"/>
    <property type="match status" value="1"/>
</dbReference>
<dbReference type="GO" id="GO:0000271">
    <property type="term" value="P:polysaccharide biosynthetic process"/>
    <property type="evidence" value="ECO:0007669"/>
    <property type="project" value="TreeGrafter"/>
</dbReference>
<organism evidence="3 4">
    <name type="scientific">Methylocystis parvus</name>
    <dbReference type="NCBI Taxonomy" id="134"/>
    <lineage>
        <taxon>Bacteria</taxon>
        <taxon>Pseudomonadati</taxon>
        <taxon>Pseudomonadota</taxon>
        <taxon>Alphaproteobacteria</taxon>
        <taxon>Hyphomicrobiales</taxon>
        <taxon>Methylocystaceae</taxon>
        <taxon>Methylocystis</taxon>
    </lineage>
</organism>
<evidence type="ECO:0000313" key="3">
    <source>
        <dbReference type="EMBL" id="QGM99226.1"/>
    </source>
</evidence>
<gene>
    <name evidence="3" type="ORF">F7D14_18220</name>
</gene>
<dbReference type="EMBL" id="CP044331">
    <property type="protein sequence ID" value="QGM99226.1"/>
    <property type="molecule type" value="Genomic_DNA"/>
</dbReference>
<keyword evidence="1" id="KW-1133">Transmembrane helix</keyword>
<dbReference type="Pfam" id="PF01757">
    <property type="entry name" value="Acyl_transf_3"/>
    <property type="match status" value="1"/>
</dbReference>
<accession>A0A6B8M991</accession>
<dbReference type="InterPro" id="IPR050879">
    <property type="entry name" value="Acyltransferase_3"/>
</dbReference>
<dbReference type="PANTHER" id="PTHR23028">
    <property type="entry name" value="ACETYLTRANSFERASE"/>
    <property type="match status" value="1"/>
</dbReference>
<feature type="transmembrane region" description="Helical" evidence="1">
    <location>
        <begin position="103"/>
        <end position="120"/>
    </location>
</feature>
<proteinExistence type="predicted"/>
<keyword evidence="1" id="KW-0812">Transmembrane</keyword>
<dbReference type="AlphaFoldDB" id="A0A6B8M991"/>
<evidence type="ECO:0000256" key="1">
    <source>
        <dbReference type="SAM" id="Phobius"/>
    </source>
</evidence>